<protein>
    <submittedName>
        <fullName evidence="2">Uncharacterized protein LOC108667725</fullName>
    </submittedName>
</protein>
<reference evidence="2" key="1">
    <citation type="submission" date="2025-08" db="UniProtKB">
        <authorList>
            <consortium name="RefSeq"/>
        </authorList>
    </citation>
    <scope>IDENTIFICATION</scope>
    <source>
        <tissue evidence="2">Whole organism</tissue>
    </source>
</reference>
<dbReference type="OrthoDB" id="6370308at2759"/>
<dbReference type="KEGG" id="hazt:108667725"/>
<evidence type="ECO:0000313" key="1">
    <source>
        <dbReference type="Proteomes" id="UP000694843"/>
    </source>
</evidence>
<organism evidence="1 2">
    <name type="scientific">Hyalella azteca</name>
    <name type="common">Amphipod</name>
    <dbReference type="NCBI Taxonomy" id="294128"/>
    <lineage>
        <taxon>Eukaryota</taxon>
        <taxon>Metazoa</taxon>
        <taxon>Ecdysozoa</taxon>
        <taxon>Arthropoda</taxon>
        <taxon>Crustacea</taxon>
        <taxon>Multicrustacea</taxon>
        <taxon>Malacostraca</taxon>
        <taxon>Eumalacostraca</taxon>
        <taxon>Peracarida</taxon>
        <taxon>Amphipoda</taxon>
        <taxon>Senticaudata</taxon>
        <taxon>Talitrida</taxon>
        <taxon>Talitroidea</taxon>
        <taxon>Hyalellidae</taxon>
        <taxon>Hyalella</taxon>
    </lineage>
</organism>
<sequence length="469" mass="53948">MATSSVFDERKLRKLSPIEKFFQFSNENNINLTVYCLTIATLNPLQRSSVHSALLHLYRKMPNLRVCICVDGNGELWLCRMAEENIILKWLTSPEGFDAVYIGETRKPHDARLGPLWRVTVMPAQDGPTPDAEFKHHYRVMFGLHHSITDGHSSMRLCGHFLSLLNSELEGNEVDDNEQFADYVGPEFHDKLVEEAKLTLSTNLYLQRKMRDDYAAIAAAGSLLTKVFPPKVEVTDPETATLFTKFDETSTSKFLQKIKSEGVSVHSGFCSLLHSAFVEMFQEAGVSSEKFDIVSFHDVNERRYWDSESEKSYGPHVGMQRILFTVDKDCPSKVWESARHFHKVFHECLNNKQMFFMDIIDAEVFPPVKKSSELYSYKLPCTAVYFTSNMGNVTKIFLAPNGDEYSHVKATEIRRSTSIHQYFSNNTFCVQTFRGELLFSFDYNTRFITDELAKKILEKVREHFVRHSI</sequence>
<dbReference type="PANTHER" id="PTHR28037">
    <property type="entry name" value="ALCOHOL O-ACETYLTRANSFERASE 1-RELATED"/>
    <property type="match status" value="1"/>
</dbReference>
<dbReference type="Gene3D" id="3.30.559.30">
    <property type="entry name" value="Nonribosomal peptide synthetase, condensation domain"/>
    <property type="match status" value="1"/>
</dbReference>
<gene>
    <name evidence="2" type="primary">LOC108667725</name>
</gene>
<name>A0A8B7N8N3_HYAAZ</name>
<keyword evidence="1" id="KW-1185">Reference proteome</keyword>
<dbReference type="RefSeq" id="XP_018010271.1">
    <property type="nucleotide sequence ID" value="XM_018154782.2"/>
</dbReference>
<dbReference type="PANTHER" id="PTHR28037:SF1">
    <property type="entry name" value="ALCOHOL O-ACETYLTRANSFERASE 1-RELATED"/>
    <property type="match status" value="1"/>
</dbReference>
<dbReference type="AlphaFoldDB" id="A0A8B7N8N3"/>
<dbReference type="InterPro" id="IPR023213">
    <property type="entry name" value="CAT-like_dom_sf"/>
</dbReference>
<dbReference type="InterPro" id="IPR052058">
    <property type="entry name" value="Alcohol_O-acetyltransferase"/>
</dbReference>
<evidence type="ECO:0000313" key="2">
    <source>
        <dbReference type="RefSeq" id="XP_018010271.1"/>
    </source>
</evidence>
<dbReference type="Proteomes" id="UP000694843">
    <property type="component" value="Unplaced"/>
</dbReference>
<proteinExistence type="predicted"/>
<accession>A0A8B7N8N3</accession>
<dbReference type="OMA" id="WESARHF"/>
<dbReference type="SUPFAM" id="SSF52777">
    <property type="entry name" value="CoA-dependent acyltransferases"/>
    <property type="match status" value="2"/>
</dbReference>
<dbReference type="Gene3D" id="3.30.559.10">
    <property type="entry name" value="Chloramphenicol acetyltransferase-like domain"/>
    <property type="match status" value="1"/>
</dbReference>
<dbReference type="GeneID" id="108667725"/>